<keyword evidence="6" id="KW-1133">Transmembrane helix</keyword>
<comment type="subcellular location">
    <subcellularLocation>
        <location evidence="1">Cell membrane</location>
    </subcellularLocation>
</comment>
<evidence type="ECO:0000256" key="6">
    <source>
        <dbReference type="SAM" id="Phobius"/>
    </source>
</evidence>
<feature type="transmembrane region" description="Helical" evidence="6">
    <location>
        <begin position="305"/>
        <end position="322"/>
    </location>
</feature>
<evidence type="ECO:0000256" key="2">
    <source>
        <dbReference type="ARBA" id="ARBA00022475"/>
    </source>
</evidence>
<evidence type="ECO:0000313" key="8">
    <source>
        <dbReference type="EMBL" id="VAW53812.1"/>
    </source>
</evidence>
<dbReference type="InterPro" id="IPR001173">
    <property type="entry name" value="Glyco_trans_2-like"/>
</dbReference>
<dbReference type="AlphaFoldDB" id="A0A3B0WRV7"/>
<evidence type="ECO:0000256" key="1">
    <source>
        <dbReference type="ARBA" id="ARBA00004236"/>
    </source>
</evidence>
<reference evidence="8" key="1">
    <citation type="submission" date="2018-06" db="EMBL/GenBank/DDBJ databases">
        <authorList>
            <person name="Zhirakovskaya E."/>
        </authorList>
    </citation>
    <scope>NUCLEOTIDE SEQUENCE</scope>
</reference>
<keyword evidence="2" id="KW-1003">Cell membrane</keyword>
<evidence type="ECO:0000259" key="7">
    <source>
        <dbReference type="Pfam" id="PF00535"/>
    </source>
</evidence>
<dbReference type="Pfam" id="PF00535">
    <property type="entry name" value="Glycos_transf_2"/>
    <property type="match status" value="1"/>
</dbReference>
<feature type="domain" description="Glycosyltransferase 2-like" evidence="7">
    <location>
        <begin position="17"/>
        <end position="172"/>
    </location>
</feature>
<name>A0A3B0WRV7_9ZZZZ</name>
<keyword evidence="4 8" id="KW-0808">Transferase</keyword>
<evidence type="ECO:0000256" key="4">
    <source>
        <dbReference type="ARBA" id="ARBA00022679"/>
    </source>
</evidence>
<protein>
    <submittedName>
        <fullName evidence="8">Mycofactocin system glycosyltransferase</fullName>
    </submittedName>
</protein>
<dbReference type="GO" id="GO:0016757">
    <property type="term" value="F:glycosyltransferase activity"/>
    <property type="evidence" value="ECO:0007669"/>
    <property type="project" value="UniProtKB-KW"/>
</dbReference>
<dbReference type="EMBL" id="UOFE01000035">
    <property type="protein sequence ID" value="VAW53812.1"/>
    <property type="molecule type" value="Genomic_DNA"/>
</dbReference>
<accession>A0A3B0WRV7</accession>
<evidence type="ECO:0000256" key="3">
    <source>
        <dbReference type="ARBA" id="ARBA00022676"/>
    </source>
</evidence>
<dbReference type="PANTHER" id="PTHR43646">
    <property type="entry name" value="GLYCOSYLTRANSFERASE"/>
    <property type="match status" value="1"/>
</dbReference>
<feature type="transmembrane region" description="Helical" evidence="6">
    <location>
        <begin position="260"/>
        <end position="293"/>
    </location>
</feature>
<dbReference type="SUPFAM" id="SSF53448">
    <property type="entry name" value="Nucleotide-diphospho-sugar transferases"/>
    <property type="match status" value="1"/>
</dbReference>
<keyword evidence="6" id="KW-0812">Transmembrane</keyword>
<proteinExistence type="predicted"/>
<dbReference type="InterPro" id="IPR029044">
    <property type="entry name" value="Nucleotide-diphossugar_trans"/>
</dbReference>
<dbReference type="GO" id="GO:0005886">
    <property type="term" value="C:plasma membrane"/>
    <property type="evidence" value="ECO:0007669"/>
    <property type="project" value="UniProtKB-SubCell"/>
</dbReference>
<dbReference type="Gene3D" id="3.90.550.10">
    <property type="entry name" value="Spore Coat Polysaccharide Biosynthesis Protein SpsA, Chain A"/>
    <property type="match status" value="1"/>
</dbReference>
<keyword evidence="5 6" id="KW-0472">Membrane</keyword>
<sequence length="344" mass="38263">MSENNTEAAQTVKFDVSIIMPVYNGVEFIVKSLPPLLEMQRRGEVREVIVVDDTSSDDTAKVAEELGARVIPSGGRLGPGAARNEAAKLAAGDILWFIDADVILHDDAATYMAEGFTEAEVVAVFGSYDDQPPAQNFLSQYKNLVHHFYHHRGRKEASTFWSGCGAVRKQAFLDVGGFDIETYTRPSIEDIELGYRLREAGGKIMLFPELQSTHLKVWRFVNLIHTEIFCRAIPWSRLMLQQTGIVDDLNVSSQERLRAGLAGILFVALLAVLMGWLPLWAVVIIVGSAIAANKNLFMLFYKRKGLVFALMGMTFHQLYYLYSSAAFVYCVLENKITGPAKQSA</sequence>
<gene>
    <name evidence="8" type="ORF">MNBD_GAMMA05-1271</name>
</gene>
<organism evidence="8">
    <name type="scientific">hydrothermal vent metagenome</name>
    <dbReference type="NCBI Taxonomy" id="652676"/>
    <lineage>
        <taxon>unclassified sequences</taxon>
        <taxon>metagenomes</taxon>
        <taxon>ecological metagenomes</taxon>
    </lineage>
</organism>
<evidence type="ECO:0000256" key="5">
    <source>
        <dbReference type="ARBA" id="ARBA00023136"/>
    </source>
</evidence>
<keyword evidence="3" id="KW-0328">Glycosyltransferase</keyword>
<dbReference type="PANTHER" id="PTHR43646:SF2">
    <property type="entry name" value="GLYCOSYLTRANSFERASE 2-LIKE DOMAIN-CONTAINING PROTEIN"/>
    <property type="match status" value="1"/>
</dbReference>